<keyword evidence="2" id="KW-0808">Transferase</keyword>
<dbReference type="KEGG" id="caqa:MICH65_0511"/>
<feature type="domain" description="Glycosyltransferase 2-like" evidence="1">
    <location>
        <begin position="12"/>
        <end position="179"/>
    </location>
</feature>
<keyword evidence="2" id="KW-0328">Glycosyltransferase</keyword>
<dbReference type="RefSeq" id="WP_161931871.1">
    <property type="nucleotide sequence ID" value="NZ_CP047901.1"/>
</dbReference>
<keyword evidence="3" id="KW-1185">Reference proteome</keyword>
<dbReference type="PANTHER" id="PTHR48090:SF7">
    <property type="entry name" value="RFBJ PROTEIN"/>
    <property type="match status" value="1"/>
</dbReference>
<gene>
    <name evidence="2" type="ORF">MICH65_0511</name>
</gene>
<dbReference type="InterPro" id="IPR001173">
    <property type="entry name" value="Glyco_trans_2-like"/>
</dbReference>
<evidence type="ECO:0000313" key="3">
    <source>
        <dbReference type="Proteomes" id="UP000463983"/>
    </source>
</evidence>
<accession>A0A857NC68</accession>
<dbReference type="InterPro" id="IPR050256">
    <property type="entry name" value="Glycosyltransferase_2"/>
</dbReference>
<evidence type="ECO:0000313" key="2">
    <source>
        <dbReference type="EMBL" id="QHO63492.1"/>
    </source>
</evidence>
<evidence type="ECO:0000259" key="1">
    <source>
        <dbReference type="Pfam" id="PF00535"/>
    </source>
</evidence>
<protein>
    <submittedName>
        <fullName evidence="2">Dolichol-phosphate mannosyltransferase</fullName>
    </submittedName>
</protein>
<sequence length="266" mass="30650">MKPQPADPNLLSVIVPTYKCPTIVRDLKSITRYLDQLNRPYEVLCIVDGKAHARDTTLQKARKARSTKVSVYSYPQNRGKGYAVRYGMARAKGGLIAFIDAGSDLHASGIGMALEHLKWYEADIIIGSKRHKASKVTYPFKRRVISTLAQWAIRLFFGVRVSDTQTGLKLFRRQVLEQVLPRLVIKRFAFDLEILIVAHRLGFNRIYESPIELNYNFSSTINGSALYHSAVDFLAIIYRTYILRYYDDRHQDIWEHDPKLALRYHS</sequence>
<dbReference type="CDD" id="cd04179">
    <property type="entry name" value="DPM_DPG-synthase_like"/>
    <property type="match status" value="1"/>
</dbReference>
<dbReference type="Pfam" id="PF00535">
    <property type="entry name" value="Glycos_transf_2"/>
    <property type="match status" value="1"/>
</dbReference>
<name>A0A857NC68_9BACT</name>
<dbReference type="EMBL" id="CP047901">
    <property type="protein sequence ID" value="QHO63492.1"/>
    <property type="molecule type" value="Genomic_DNA"/>
</dbReference>
<dbReference type="GO" id="GO:0016757">
    <property type="term" value="F:glycosyltransferase activity"/>
    <property type="evidence" value="ECO:0007669"/>
    <property type="project" value="UniProtKB-KW"/>
</dbReference>
<dbReference type="PANTHER" id="PTHR48090">
    <property type="entry name" value="UNDECAPRENYL-PHOSPHATE 4-DEOXY-4-FORMAMIDO-L-ARABINOSE TRANSFERASE-RELATED"/>
    <property type="match status" value="1"/>
</dbReference>
<dbReference type="Proteomes" id="UP000463983">
    <property type="component" value="Chromosome"/>
</dbReference>
<dbReference type="InterPro" id="IPR029044">
    <property type="entry name" value="Nucleotide-diphossugar_trans"/>
</dbReference>
<dbReference type="SUPFAM" id="SSF53448">
    <property type="entry name" value="Nucleotide-diphospho-sugar transferases"/>
    <property type="match status" value="1"/>
</dbReference>
<reference evidence="3" key="1">
    <citation type="journal article" date="2020" name="Microorganisms">
        <title>Complete Genome of a Member of a New Bacterial Lineage in the Microgenomates Group Reveals an Unusual Nucleotide Composition Disparity Between Two Strands of DNA and Limited Metabolic Potential.</title>
        <authorList>
            <person name="Kadnikov V.V."/>
            <person name="Mardanov A.V."/>
            <person name="Beletsky A.V."/>
            <person name="Karnachuk O.V."/>
            <person name="Ravin N.V."/>
        </authorList>
    </citation>
    <scope>NUCLEOTIDE SEQUENCE [LARGE SCALE GENOMIC DNA]</scope>
</reference>
<dbReference type="Gene3D" id="3.90.550.10">
    <property type="entry name" value="Spore Coat Polysaccharide Biosynthesis Protein SpsA, Chain A"/>
    <property type="match status" value="1"/>
</dbReference>
<organism evidence="2 3">
    <name type="scientific">Candidatus Chazhemtobacterium aquaticus</name>
    <dbReference type="NCBI Taxonomy" id="2715735"/>
    <lineage>
        <taxon>Bacteria</taxon>
        <taxon>Candidatus Chazhemtobacteraceae</taxon>
        <taxon>Candidatus Chazhemtobacterium</taxon>
    </lineage>
</organism>
<dbReference type="AlphaFoldDB" id="A0A857NC68"/>
<proteinExistence type="predicted"/>